<name>L2GY48_VAVCU</name>
<gene>
    <name evidence="15" type="ORF">VCUG_00438</name>
</gene>
<dbReference type="Pfam" id="PF00349">
    <property type="entry name" value="Hexokinase_1"/>
    <property type="match status" value="1"/>
</dbReference>
<dbReference type="InterPro" id="IPR043129">
    <property type="entry name" value="ATPase_NBD"/>
</dbReference>
<comment type="similarity">
    <text evidence="3 11">Belongs to the hexokinase family.</text>
</comment>
<comment type="pathway">
    <text evidence="2">Carbohydrate metabolism; hexose metabolism.</text>
</comment>
<dbReference type="GO" id="GO:0005524">
    <property type="term" value="F:ATP binding"/>
    <property type="evidence" value="ECO:0007669"/>
    <property type="project" value="UniProtKB-UniRule"/>
</dbReference>
<evidence type="ECO:0000256" key="7">
    <source>
        <dbReference type="ARBA" id="ARBA00022840"/>
    </source>
</evidence>
<keyword evidence="4 11" id="KW-0808">Transferase</keyword>
<dbReference type="InParanoid" id="L2GY48"/>
<dbReference type="PRINTS" id="PR00475">
    <property type="entry name" value="HEXOKINASE"/>
</dbReference>
<dbReference type="GO" id="GO:0006096">
    <property type="term" value="P:glycolytic process"/>
    <property type="evidence" value="ECO:0007669"/>
    <property type="project" value="UniProtKB-UniPathway"/>
</dbReference>
<keyword evidence="5 11" id="KW-0547">Nucleotide-binding</keyword>
<feature type="chain" id="PRO_5003960462" description="Phosphotransferase" evidence="12">
    <location>
        <begin position="17"/>
        <end position="421"/>
    </location>
</feature>
<dbReference type="EMBL" id="GL877408">
    <property type="protein sequence ID" value="ELA48015.1"/>
    <property type="molecule type" value="Genomic_DNA"/>
</dbReference>
<dbReference type="GO" id="GO:0008865">
    <property type="term" value="F:fructokinase activity"/>
    <property type="evidence" value="ECO:0007669"/>
    <property type="project" value="TreeGrafter"/>
</dbReference>
<comment type="catalytic activity">
    <reaction evidence="10">
        <text>D-fructose + ATP = D-fructose 6-phosphate + ADP + H(+)</text>
        <dbReference type="Rhea" id="RHEA:16125"/>
        <dbReference type="ChEBI" id="CHEBI:15378"/>
        <dbReference type="ChEBI" id="CHEBI:30616"/>
        <dbReference type="ChEBI" id="CHEBI:37721"/>
        <dbReference type="ChEBI" id="CHEBI:61527"/>
        <dbReference type="ChEBI" id="CHEBI:456216"/>
        <dbReference type="EC" id="2.7.1.1"/>
    </reaction>
    <physiologicalReaction direction="left-to-right" evidence="10">
        <dbReference type="Rhea" id="RHEA:16126"/>
    </physiologicalReaction>
</comment>
<dbReference type="STRING" id="948595.L2GY48"/>
<keyword evidence="12" id="KW-0732">Signal</keyword>
<dbReference type="OrthoDB" id="419537at2759"/>
<dbReference type="InterPro" id="IPR022672">
    <property type="entry name" value="Hexokinase_N"/>
</dbReference>
<evidence type="ECO:0000256" key="10">
    <source>
        <dbReference type="ARBA" id="ARBA00047905"/>
    </source>
</evidence>
<evidence type="ECO:0000256" key="3">
    <source>
        <dbReference type="ARBA" id="ARBA00009225"/>
    </source>
</evidence>
<evidence type="ECO:0000256" key="2">
    <source>
        <dbReference type="ARBA" id="ARBA00005028"/>
    </source>
</evidence>
<dbReference type="EC" id="2.7.1.-" evidence="11"/>
<dbReference type="GO" id="GO:0004340">
    <property type="term" value="F:glucokinase activity"/>
    <property type="evidence" value="ECO:0007669"/>
    <property type="project" value="TreeGrafter"/>
</dbReference>
<keyword evidence="6 11" id="KW-0418">Kinase</keyword>
<dbReference type="RefSeq" id="XP_008073461.1">
    <property type="nucleotide sequence ID" value="XM_008075270.1"/>
</dbReference>
<dbReference type="GO" id="GO:0005829">
    <property type="term" value="C:cytosol"/>
    <property type="evidence" value="ECO:0007669"/>
    <property type="project" value="TreeGrafter"/>
</dbReference>
<evidence type="ECO:0000256" key="4">
    <source>
        <dbReference type="ARBA" id="ARBA00022679"/>
    </source>
</evidence>
<organism evidence="15 16">
    <name type="scientific">Vavraia culicis (isolate floridensis)</name>
    <name type="common">Microsporidian parasite</name>
    <dbReference type="NCBI Taxonomy" id="948595"/>
    <lineage>
        <taxon>Eukaryota</taxon>
        <taxon>Fungi</taxon>
        <taxon>Fungi incertae sedis</taxon>
        <taxon>Microsporidia</taxon>
        <taxon>Pleistophoridae</taxon>
        <taxon>Vavraia</taxon>
    </lineage>
</organism>
<dbReference type="Gene3D" id="3.40.367.20">
    <property type="match status" value="1"/>
</dbReference>
<reference evidence="16" key="1">
    <citation type="submission" date="2011-03" db="EMBL/GenBank/DDBJ databases">
        <title>The genome sequence of Vavraia culicis strain floridensis.</title>
        <authorList>
            <consortium name="The Broad Institute Genome Sequencing Platform"/>
            <person name="Cuomo C."/>
            <person name="Becnel J."/>
            <person name="Sanscrainte N."/>
            <person name="Young S.K."/>
            <person name="Zeng Q."/>
            <person name="Gargeya S."/>
            <person name="Fitzgerald M."/>
            <person name="Haas B."/>
            <person name="Abouelleil A."/>
            <person name="Alvarado L."/>
            <person name="Arachchi H.M."/>
            <person name="Berlin A."/>
            <person name="Chapman S.B."/>
            <person name="Gearin G."/>
            <person name="Goldberg J."/>
            <person name="Griggs A."/>
            <person name="Gujja S."/>
            <person name="Hansen M."/>
            <person name="Heiman D."/>
            <person name="Howarth C."/>
            <person name="Larimer J."/>
            <person name="Lui A."/>
            <person name="MacDonald P.J.P."/>
            <person name="McCowen C."/>
            <person name="Montmayeur A."/>
            <person name="Murphy C."/>
            <person name="Neiman D."/>
            <person name="Pearson M."/>
            <person name="Priest M."/>
            <person name="Roberts A."/>
            <person name="Saif S."/>
            <person name="Shea T."/>
            <person name="Sisk P."/>
            <person name="Stolte C."/>
            <person name="Sykes S."/>
            <person name="Wortman J."/>
            <person name="Nusbaum C."/>
            <person name="Birren B."/>
        </authorList>
    </citation>
    <scope>NUCLEOTIDE SEQUENCE [LARGE SCALE GENOMIC DNA]</scope>
    <source>
        <strain evidence="16">floridensis</strain>
    </source>
</reference>
<dbReference type="PROSITE" id="PS51748">
    <property type="entry name" value="HEXOKINASE_2"/>
    <property type="match status" value="1"/>
</dbReference>
<dbReference type="VEuPathDB" id="MicrosporidiaDB:VCUG_00438"/>
<feature type="domain" description="Hexokinase C-terminal" evidence="14">
    <location>
        <begin position="217"/>
        <end position="272"/>
    </location>
</feature>
<dbReference type="GeneID" id="19878325"/>
<evidence type="ECO:0000256" key="5">
    <source>
        <dbReference type="ARBA" id="ARBA00022741"/>
    </source>
</evidence>
<sequence>MFVFFWLVYLFKITWCVKKQCFEYTELETDNIKEDFKKCDRGKHPLGNPDMFLPTFVLKSNMPTVSAEGEMLAIDFGGTSLKLGLYKIEKGKVENMKKVEHVIIPRGDDEESKRRNGCVYNWIAEEVEKYLGSNKNKIRAGLTFSYPIEQNSLSSGRILSLHKNFSFKPLDEKEKDPVASLNRVFKQRNMKVSVQVLANDTTATLMSEPLKMNDFPIGVVLGTGTNAAYFKSRGQEHCMATNVEWASFDAHSLKITKYDKDIQDDLEKKGKSWKRLDCMLGGYKFLEILNRSSGDILPEKFDYTLENVKEIIERGDEDDEKYKHIKQVKTRTMKIISALIFAILELEKVSSETTISLILNGTIFEQKFDVDLLKHEIQNMCAHYGKGIYKYANFTFPIPQQASLLGIIRILAENVMSGDNH</sequence>
<feature type="domain" description="Hexokinase N-terminal" evidence="13">
    <location>
        <begin position="26"/>
        <end position="207"/>
    </location>
</feature>
<dbReference type="PANTHER" id="PTHR19443:SF16">
    <property type="entry name" value="HEXOKINASE TYPE 1-RELATED"/>
    <property type="match status" value="1"/>
</dbReference>
<dbReference type="UniPathway" id="UPA00109">
    <property type="reaction ID" value="UER00180"/>
</dbReference>
<evidence type="ECO:0000313" key="15">
    <source>
        <dbReference type="EMBL" id="ELA48015.1"/>
    </source>
</evidence>
<dbReference type="CDD" id="cd24000">
    <property type="entry name" value="ASKHA_NBD_HK"/>
    <property type="match status" value="1"/>
</dbReference>
<feature type="signal peptide" evidence="12">
    <location>
        <begin position="1"/>
        <end position="16"/>
    </location>
</feature>
<comment type="pathway">
    <text evidence="1">Carbohydrate degradation; glycolysis; D-glyceraldehyde 3-phosphate and glycerone phosphate from D-glucose: step 1/4.</text>
</comment>
<evidence type="ECO:0000256" key="9">
    <source>
        <dbReference type="ARBA" id="ARBA00044613"/>
    </source>
</evidence>
<dbReference type="InterPro" id="IPR022673">
    <property type="entry name" value="Hexokinase_C"/>
</dbReference>
<evidence type="ECO:0000256" key="8">
    <source>
        <dbReference type="ARBA" id="ARBA00023152"/>
    </source>
</evidence>
<evidence type="ECO:0000256" key="1">
    <source>
        <dbReference type="ARBA" id="ARBA00004888"/>
    </source>
</evidence>
<keyword evidence="16" id="KW-1185">Reference proteome</keyword>
<dbReference type="InterPro" id="IPR001312">
    <property type="entry name" value="Hexokinase"/>
</dbReference>
<evidence type="ECO:0000259" key="14">
    <source>
        <dbReference type="Pfam" id="PF03727"/>
    </source>
</evidence>
<proteinExistence type="inferred from homology"/>
<dbReference type="Proteomes" id="UP000011081">
    <property type="component" value="Unassembled WGS sequence"/>
</dbReference>
<dbReference type="FunCoup" id="L2GY48">
    <property type="interactions" value="59"/>
</dbReference>
<protein>
    <recommendedName>
        <fullName evidence="11">Phosphotransferase</fullName>
        <ecNumber evidence="11">2.7.1.-</ecNumber>
    </recommendedName>
</protein>
<accession>L2GY48</accession>
<dbReference type="HOGENOM" id="CLU_041825_0_0_1"/>
<dbReference type="PANTHER" id="PTHR19443">
    <property type="entry name" value="HEXOKINASE"/>
    <property type="match status" value="1"/>
</dbReference>
<evidence type="ECO:0000256" key="12">
    <source>
        <dbReference type="SAM" id="SignalP"/>
    </source>
</evidence>
<dbReference type="GO" id="GO:0005536">
    <property type="term" value="F:D-glucose binding"/>
    <property type="evidence" value="ECO:0007669"/>
    <property type="project" value="InterPro"/>
</dbReference>
<dbReference type="Pfam" id="PF03727">
    <property type="entry name" value="Hexokinase_2"/>
    <property type="match status" value="1"/>
</dbReference>
<evidence type="ECO:0000313" key="16">
    <source>
        <dbReference type="Proteomes" id="UP000011081"/>
    </source>
</evidence>
<dbReference type="SUPFAM" id="SSF53067">
    <property type="entry name" value="Actin-like ATPase domain"/>
    <property type="match status" value="2"/>
</dbReference>
<evidence type="ECO:0000256" key="11">
    <source>
        <dbReference type="RuleBase" id="RU362007"/>
    </source>
</evidence>
<keyword evidence="8 11" id="KW-0324">Glycolysis</keyword>
<dbReference type="GO" id="GO:0001678">
    <property type="term" value="P:intracellular glucose homeostasis"/>
    <property type="evidence" value="ECO:0007669"/>
    <property type="project" value="InterPro"/>
</dbReference>
<dbReference type="GO" id="GO:0005739">
    <property type="term" value="C:mitochondrion"/>
    <property type="evidence" value="ECO:0007669"/>
    <property type="project" value="TreeGrafter"/>
</dbReference>
<evidence type="ECO:0000256" key="6">
    <source>
        <dbReference type="ARBA" id="ARBA00022777"/>
    </source>
</evidence>
<dbReference type="GO" id="GO:0006006">
    <property type="term" value="P:glucose metabolic process"/>
    <property type="evidence" value="ECO:0007669"/>
    <property type="project" value="TreeGrafter"/>
</dbReference>
<dbReference type="Gene3D" id="3.30.420.40">
    <property type="match status" value="1"/>
</dbReference>
<dbReference type="AlphaFoldDB" id="L2GY48"/>
<dbReference type="OMA" id="CMLGGYK"/>
<comment type="catalytic activity">
    <reaction evidence="9">
        <text>a D-hexose + ATP = a D-hexose 6-phosphate + ADP + H(+)</text>
        <dbReference type="Rhea" id="RHEA:22740"/>
        <dbReference type="ChEBI" id="CHEBI:4194"/>
        <dbReference type="ChEBI" id="CHEBI:15378"/>
        <dbReference type="ChEBI" id="CHEBI:30616"/>
        <dbReference type="ChEBI" id="CHEBI:229467"/>
        <dbReference type="ChEBI" id="CHEBI:456216"/>
        <dbReference type="EC" id="2.7.1.1"/>
    </reaction>
    <physiologicalReaction direction="left-to-right" evidence="9">
        <dbReference type="Rhea" id="RHEA:22741"/>
    </physiologicalReaction>
</comment>
<evidence type="ECO:0000259" key="13">
    <source>
        <dbReference type="Pfam" id="PF00349"/>
    </source>
</evidence>
<keyword evidence="7 11" id="KW-0067">ATP-binding</keyword>